<dbReference type="EMBL" id="JAVREN010000024">
    <property type="protein sequence ID" value="MDT0308671.1"/>
    <property type="molecule type" value="Genomic_DNA"/>
</dbReference>
<evidence type="ECO:0000313" key="4">
    <source>
        <dbReference type="Proteomes" id="UP001183388"/>
    </source>
</evidence>
<dbReference type="InterPro" id="IPR006016">
    <property type="entry name" value="UspA"/>
</dbReference>
<protein>
    <submittedName>
        <fullName evidence="3">Universal stress protein</fullName>
    </submittedName>
</protein>
<dbReference type="PANTHER" id="PTHR46268">
    <property type="entry name" value="STRESS RESPONSE PROTEIN NHAX"/>
    <property type="match status" value="1"/>
</dbReference>
<feature type="domain" description="UspA" evidence="2">
    <location>
        <begin position="150"/>
        <end position="290"/>
    </location>
</feature>
<accession>A0ABU2LAR8</accession>
<dbReference type="PRINTS" id="PR01438">
    <property type="entry name" value="UNVRSLSTRESS"/>
</dbReference>
<dbReference type="Proteomes" id="UP001183388">
    <property type="component" value="Unassembled WGS sequence"/>
</dbReference>
<comment type="caution">
    <text evidence="3">The sequence shown here is derived from an EMBL/GenBank/DDBJ whole genome shotgun (WGS) entry which is preliminary data.</text>
</comment>
<dbReference type="Pfam" id="PF00582">
    <property type="entry name" value="Usp"/>
    <property type="match status" value="2"/>
</dbReference>
<dbReference type="SUPFAM" id="SSF52402">
    <property type="entry name" value="Adenine nucleotide alpha hydrolases-like"/>
    <property type="match status" value="2"/>
</dbReference>
<proteinExistence type="inferred from homology"/>
<comment type="similarity">
    <text evidence="1">Belongs to the universal stress protein A family.</text>
</comment>
<evidence type="ECO:0000259" key="2">
    <source>
        <dbReference type="Pfam" id="PF00582"/>
    </source>
</evidence>
<evidence type="ECO:0000313" key="3">
    <source>
        <dbReference type="EMBL" id="MDT0308671.1"/>
    </source>
</evidence>
<organism evidence="3 4">
    <name type="scientific">Streptomyces boetiae</name>
    <dbReference type="NCBI Taxonomy" id="3075541"/>
    <lineage>
        <taxon>Bacteria</taxon>
        <taxon>Bacillati</taxon>
        <taxon>Actinomycetota</taxon>
        <taxon>Actinomycetes</taxon>
        <taxon>Kitasatosporales</taxon>
        <taxon>Streptomycetaceae</taxon>
        <taxon>Streptomyces</taxon>
    </lineage>
</organism>
<sequence length="294" mass="31332">MTRPTTRPVIAGVDGSEDSQAAADWAAREAEQRGLPLRLVHAWITEPIYVPPMPDEEAARALLTESRGRIAARRPGLDITTELLPEVASAGLIEKAAEAEMLVLGSRGHSAIVGFLLGSVGLPVIAHAKRPVVMVRSGTRERADEGDEVVVGLKDTGPDARPLLDFAFTTAAARGAAVRAVRAWGAPSLFGSEMPDAIEEGTREARDLEATEAAELSAALAPWRERYPRVPVIDYLRFGNASEALLSAAAFRAGLVVVGRRLNRRVLGMRTGPVAHAALHHARCPVAVVPYDNA</sequence>
<keyword evidence="4" id="KW-1185">Reference proteome</keyword>
<dbReference type="RefSeq" id="WP_311631610.1">
    <property type="nucleotide sequence ID" value="NZ_JAVREN010000024.1"/>
</dbReference>
<name>A0ABU2LAR8_9ACTN</name>
<dbReference type="PANTHER" id="PTHR46268:SF6">
    <property type="entry name" value="UNIVERSAL STRESS PROTEIN UP12"/>
    <property type="match status" value="1"/>
</dbReference>
<evidence type="ECO:0000256" key="1">
    <source>
        <dbReference type="ARBA" id="ARBA00008791"/>
    </source>
</evidence>
<gene>
    <name evidence="3" type="ORF">RM780_17130</name>
</gene>
<dbReference type="InterPro" id="IPR014729">
    <property type="entry name" value="Rossmann-like_a/b/a_fold"/>
</dbReference>
<reference evidence="4" key="1">
    <citation type="submission" date="2023-07" db="EMBL/GenBank/DDBJ databases">
        <title>30 novel species of actinomycetes from the DSMZ collection.</title>
        <authorList>
            <person name="Nouioui I."/>
        </authorList>
    </citation>
    <scope>NUCLEOTIDE SEQUENCE [LARGE SCALE GENOMIC DNA]</scope>
    <source>
        <strain evidence="4">DSM 44917</strain>
    </source>
</reference>
<dbReference type="Gene3D" id="3.40.50.620">
    <property type="entry name" value="HUPs"/>
    <property type="match status" value="2"/>
</dbReference>
<feature type="domain" description="UspA" evidence="2">
    <location>
        <begin position="7"/>
        <end position="136"/>
    </location>
</feature>
<dbReference type="InterPro" id="IPR006015">
    <property type="entry name" value="Universal_stress_UspA"/>
</dbReference>